<organism evidence="3 4">
    <name type="scientific">Streptomyces populi</name>
    <dbReference type="NCBI Taxonomy" id="2058924"/>
    <lineage>
        <taxon>Bacteria</taxon>
        <taxon>Bacillati</taxon>
        <taxon>Actinomycetota</taxon>
        <taxon>Actinomycetes</taxon>
        <taxon>Kitasatosporales</taxon>
        <taxon>Streptomycetaceae</taxon>
        <taxon>Streptomyces</taxon>
    </lineage>
</organism>
<evidence type="ECO:0000313" key="4">
    <source>
        <dbReference type="Proteomes" id="UP000236178"/>
    </source>
</evidence>
<dbReference type="InterPro" id="IPR025164">
    <property type="entry name" value="Toastrack_DUF4097"/>
</dbReference>
<dbReference type="OrthoDB" id="5243271at2"/>
<sequence length="282" mass="29248">MTRTRTRTRIRARGTGTGRSRGHGAARTTRARAVALTALVLGLVAGASACGASAGDDKEPEQRSFGLHGRTLTVDSDDSALDLVVSDSAKAGEVQVTRWFQGHVALGGDPRVTWAMEDGDRLVLRMKCSGVVADCSARHRIVVPRGVAVKVEDGDGRVSAKGFTEALSIRTADGAVRVSDSSGALDLRSGDGSIRAVGVDARSVRARTDDGSVQLELGAVPDLVDSRSGDGSVSIVLPRAVYRVTAGSGDGSVHVDVPRDGSSSHRVSAHTDDGKITVRTAN</sequence>
<feature type="region of interest" description="Disordered" evidence="1">
    <location>
        <begin position="257"/>
        <end position="282"/>
    </location>
</feature>
<accession>A0A2I0SUB4</accession>
<feature type="compositionally biased region" description="Basic and acidic residues" evidence="1">
    <location>
        <begin position="257"/>
        <end position="276"/>
    </location>
</feature>
<protein>
    <recommendedName>
        <fullName evidence="2">DUF4097 domain-containing protein</fullName>
    </recommendedName>
</protein>
<name>A0A2I0SUB4_9ACTN</name>
<reference evidence="3 4" key="1">
    <citation type="submission" date="2017-12" db="EMBL/GenBank/DDBJ databases">
        <title>Streptomyces populusis sp. nov., a novel endophytic actinobacterium isolated from stems of Populus adenopoda Maxim.</title>
        <authorList>
            <person name="Wang Z."/>
        </authorList>
    </citation>
    <scope>NUCLEOTIDE SEQUENCE [LARGE SCALE GENOMIC DNA]</scope>
    <source>
        <strain evidence="3 4">A249</strain>
    </source>
</reference>
<feature type="region of interest" description="Disordered" evidence="1">
    <location>
        <begin position="1"/>
        <end position="28"/>
    </location>
</feature>
<feature type="domain" description="DUF4097" evidence="2">
    <location>
        <begin position="145"/>
        <end position="278"/>
    </location>
</feature>
<dbReference type="RefSeq" id="WP_103548650.1">
    <property type="nucleotide sequence ID" value="NZ_JBHJSK010000011.1"/>
</dbReference>
<dbReference type="Pfam" id="PF13349">
    <property type="entry name" value="DUF4097"/>
    <property type="match status" value="1"/>
</dbReference>
<dbReference type="AlphaFoldDB" id="A0A2I0SUB4"/>
<evidence type="ECO:0000256" key="1">
    <source>
        <dbReference type="SAM" id="MobiDB-lite"/>
    </source>
</evidence>
<keyword evidence="4" id="KW-1185">Reference proteome</keyword>
<comment type="caution">
    <text evidence="3">The sequence shown here is derived from an EMBL/GenBank/DDBJ whole genome shotgun (WGS) entry which is preliminary data.</text>
</comment>
<gene>
    <name evidence="3" type="ORF">CW362_07920</name>
</gene>
<proteinExistence type="predicted"/>
<dbReference type="EMBL" id="PJOS01000010">
    <property type="protein sequence ID" value="PKT73483.1"/>
    <property type="molecule type" value="Genomic_DNA"/>
</dbReference>
<feature type="compositionally biased region" description="Basic residues" evidence="1">
    <location>
        <begin position="1"/>
        <end position="12"/>
    </location>
</feature>
<evidence type="ECO:0000313" key="3">
    <source>
        <dbReference type="EMBL" id="PKT73483.1"/>
    </source>
</evidence>
<evidence type="ECO:0000259" key="2">
    <source>
        <dbReference type="Pfam" id="PF13349"/>
    </source>
</evidence>
<dbReference type="Proteomes" id="UP000236178">
    <property type="component" value="Unassembled WGS sequence"/>
</dbReference>